<sequence length="136" mass="15938">MTDIERQIVILALANLKSDDPNLWGYARLRKAIFFLQKEEGVPLGFHFQLERERPISPQLQIFLEKMKYEGLLKFVETPHGYRIRPSAKGKKMLEDNPGVVARYKQEIQSTLNKVEHMTLTELRLRSLDVFLKNPE</sequence>
<dbReference type="Proteomes" id="UP000005868">
    <property type="component" value="Chromosome"/>
</dbReference>
<gene>
    <name evidence="1" type="ordered locus">Tlie_1393</name>
</gene>
<evidence type="ECO:0000313" key="2">
    <source>
        <dbReference type="Proteomes" id="UP000005868"/>
    </source>
</evidence>
<keyword evidence="2" id="KW-1185">Reference proteome</keyword>
<reference evidence="1 2" key="2">
    <citation type="journal article" date="2012" name="Stand. Genomic Sci.">
        <title>Genome sequence of the moderately thermophilic, amino-acid-degrading and sulfur-reducing bacterium Thermovirga lienii type strain (Cas60314(T)).</title>
        <authorList>
            <person name="Goker M."/>
            <person name="Saunders E."/>
            <person name="Lapidus A."/>
            <person name="Nolan M."/>
            <person name="Lucas S."/>
            <person name="Hammon N."/>
            <person name="Deshpande S."/>
            <person name="Cheng J.F."/>
            <person name="Han C."/>
            <person name="Tapia R."/>
            <person name="Goodwin L.A."/>
            <person name="Pitluck S."/>
            <person name="Liolios K."/>
            <person name="Mavromatis K."/>
            <person name="Pagani I."/>
            <person name="Ivanova N."/>
            <person name="Mikhailova N."/>
            <person name="Pati A."/>
            <person name="Chen A."/>
            <person name="Palaniappan K."/>
            <person name="Land M."/>
            <person name="Chang Y.J."/>
            <person name="Jeffries C.D."/>
            <person name="Brambilla E.M."/>
            <person name="Rohde M."/>
            <person name="Spring S."/>
            <person name="Detter J.C."/>
            <person name="Woyke T."/>
            <person name="Bristow J."/>
            <person name="Eisen J.A."/>
            <person name="Markowitz V."/>
            <person name="Hugenholtz P."/>
            <person name="Kyrpides N.C."/>
            <person name="Klenk H.P."/>
        </authorList>
    </citation>
    <scope>NUCLEOTIDE SEQUENCE [LARGE SCALE GENOMIC DNA]</scope>
    <source>
        <strain evidence="2">ATCC BAA-1197 / DSM 17291 / Cas60314</strain>
    </source>
</reference>
<evidence type="ECO:0000313" key="1">
    <source>
        <dbReference type="EMBL" id="AER67121.1"/>
    </source>
</evidence>
<reference evidence="2" key="1">
    <citation type="submission" date="2011-10" db="EMBL/GenBank/DDBJ databases">
        <title>The complete genome of chromosome of Thermovirga lienii DSM 17291.</title>
        <authorList>
            <consortium name="US DOE Joint Genome Institute (JGI-PGF)"/>
            <person name="Lucas S."/>
            <person name="Copeland A."/>
            <person name="Lapidus A."/>
            <person name="Glavina del Rio T."/>
            <person name="Dalin E."/>
            <person name="Tice H."/>
            <person name="Bruce D."/>
            <person name="Goodwin L."/>
            <person name="Pitluck S."/>
            <person name="Peters L."/>
            <person name="Mikhailova N."/>
            <person name="Saunders E."/>
            <person name="Kyrpides N."/>
            <person name="Mavromatis K."/>
            <person name="Ivanova N."/>
            <person name="Last F.I."/>
            <person name="Brettin T."/>
            <person name="Detter J.C."/>
            <person name="Han C."/>
            <person name="Larimer F."/>
            <person name="Land M."/>
            <person name="Hauser L."/>
            <person name="Markowitz V."/>
            <person name="Cheng J.-F."/>
            <person name="Hugenholtz P."/>
            <person name="Woyke T."/>
            <person name="Wu D."/>
            <person name="Spring S."/>
            <person name="Schroeder M."/>
            <person name="Brambilla E.-M."/>
            <person name="Klenk H.-P."/>
            <person name="Eisen J.A."/>
        </authorList>
    </citation>
    <scope>NUCLEOTIDE SEQUENCE [LARGE SCALE GENOMIC DNA]</scope>
    <source>
        <strain evidence="2">ATCC BAA-1197 / DSM 17291 / Cas60314</strain>
    </source>
</reference>
<dbReference type="STRING" id="580340.Tlie_1393"/>
<name>G7V6K8_THELD</name>
<dbReference type="KEGG" id="tli:Tlie_1393"/>
<proteinExistence type="predicted"/>
<accession>G7V6K8</accession>
<protein>
    <submittedName>
        <fullName evidence="1">Uncharacterized protein</fullName>
    </submittedName>
</protein>
<dbReference type="HOGENOM" id="CLU_1874467_0_0_0"/>
<organism evidence="1 2">
    <name type="scientific">Thermovirga lienii (strain ATCC BAA-1197 / DSM 17291 / Cas60314)</name>
    <dbReference type="NCBI Taxonomy" id="580340"/>
    <lineage>
        <taxon>Bacteria</taxon>
        <taxon>Thermotogati</taxon>
        <taxon>Synergistota</taxon>
        <taxon>Synergistia</taxon>
        <taxon>Synergistales</taxon>
        <taxon>Thermovirgaceae</taxon>
        <taxon>Thermovirga</taxon>
    </lineage>
</organism>
<dbReference type="OrthoDB" id="5507947at2"/>
<dbReference type="EMBL" id="CP003096">
    <property type="protein sequence ID" value="AER67121.1"/>
    <property type="molecule type" value="Genomic_DNA"/>
</dbReference>
<dbReference type="AlphaFoldDB" id="G7V6K8"/>